<dbReference type="InterPro" id="IPR001759">
    <property type="entry name" value="PTX_dom"/>
</dbReference>
<evidence type="ECO:0000256" key="1">
    <source>
        <dbReference type="ARBA" id="ARBA00001913"/>
    </source>
</evidence>
<keyword evidence="6" id="KW-0106">Calcium</keyword>
<evidence type="ECO:0000256" key="4">
    <source>
        <dbReference type="ARBA" id="ARBA00022723"/>
    </source>
</evidence>
<comment type="cofactor">
    <cofactor evidence="1">
        <name>Ca(2+)</name>
        <dbReference type="ChEBI" id="CHEBI:29108"/>
    </cofactor>
</comment>
<dbReference type="GO" id="GO:0046872">
    <property type="term" value="F:metal ion binding"/>
    <property type="evidence" value="ECO:0007669"/>
    <property type="project" value="UniProtKB-KW"/>
</dbReference>
<dbReference type="Gene3D" id="2.60.120.200">
    <property type="match status" value="1"/>
</dbReference>
<evidence type="ECO:0000256" key="2">
    <source>
        <dbReference type="ARBA" id="ARBA00004613"/>
    </source>
</evidence>
<gene>
    <name evidence="11" type="ORF">DNTS_017941</name>
</gene>
<name>A0A553NJ58_9TELE</name>
<dbReference type="AlphaFoldDB" id="A0A553NJ58"/>
<accession>A0A553NJ58</accession>
<dbReference type="STRING" id="623744.A0A553NJ58"/>
<dbReference type="EMBL" id="SRMA01026910">
    <property type="protein sequence ID" value="TRY65481.1"/>
    <property type="molecule type" value="Genomic_DNA"/>
</dbReference>
<feature type="domain" description="Pentraxin (PTX)" evidence="10">
    <location>
        <begin position="1"/>
        <end position="202"/>
    </location>
</feature>
<dbReference type="PANTHER" id="PTHR45869:SF7">
    <property type="entry name" value="C-REACTIVE PROTEIN"/>
    <property type="match status" value="1"/>
</dbReference>
<comment type="caution">
    <text evidence="11">The sequence shown here is derived from an EMBL/GenBank/DDBJ whole genome shotgun (WGS) entry which is preliminary data.</text>
</comment>
<dbReference type="InterPro" id="IPR051005">
    <property type="entry name" value="Pentraxin_domain"/>
</dbReference>
<reference evidence="11 12" key="1">
    <citation type="journal article" date="2019" name="Sci. Data">
        <title>Hybrid genome assembly and annotation of Danionella translucida.</title>
        <authorList>
            <person name="Kadobianskyi M."/>
            <person name="Schulze L."/>
            <person name="Schuelke M."/>
            <person name="Judkewitz B."/>
        </authorList>
    </citation>
    <scope>NUCLEOTIDE SEQUENCE [LARGE SCALE GENOMIC DNA]</scope>
    <source>
        <strain evidence="11 12">Bolton</strain>
    </source>
</reference>
<evidence type="ECO:0000259" key="10">
    <source>
        <dbReference type="PROSITE" id="PS51828"/>
    </source>
</evidence>
<dbReference type="Pfam" id="PF00354">
    <property type="entry name" value="Pentaxin"/>
    <property type="match status" value="1"/>
</dbReference>
<evidence type="ECO:0000256" key="5">
    <source>
        <dbReference type="ARBA" id="ARBA00022729"/>
    </source>
</evidence>
<dbReference type="Proteomes" id="UP000316079">
    <property type="component" value="Unassembled WGS sequence"/>
</dbReference>
<keyword evidence="12" id="KW-1185">Reference proteome</keyword>
<evidence type="ECO:0000256" key="7">
    <source>
        <dbReference type="ARBA" id="ARBA00023157"/>
    </source>
</evidence>
<evidence type="ECO:0000256" key="8">
    <source>
        <dbReference type="ARBA" id="ARBA00038102"/>
    </source>
</evidence>
<dbReference type="GO" id="GO:0005576">
    <property type="term" value="C:extracellular region"/>
    <property type="evidence" value="ECO:0007669"/>
    <property type="project" value="UniProtKB-SubCell"/>
</dbReference>
<organism evidence="11 12">
    <name type="scientific">Danionella cerebrum</name>
    <dbReference type="NCBI Taxonomy" id="2873325"/>
    <lineage>
        <taxon>Eukaryota</taxon>
        <taxon>Metazoa</taxon>
        <taxon>Chordata</taxon>
        <taxon>Craniata</taxon>
        <taxon>Vertebrata</taxon>
        <taxon>Euteleostomi</taxon>
        <taxon>Actinopterygii</taxon>
        <taxon>Neopterygii</taxon>
        <taxon>Teleostei</taxon>
        <taxon>Ostariophysi</taxon>
        <taxon>Cypriniformes</taxon>
        <taxon>Danionidae</taxon>
        <taxon>Danioninae</taxon>
        <taxon>Danionella</taxon>
    </lineage>
</organism>
<keyword evidence="7" id="KW-1015">Disulfide bond</keyword>
<keyword evidence="5" id="KW-0732">Signal</keyword>
<dbReference type="SMART" id="SM00159">
    <property type="entry name" value="PTX"/>
    <property type="match status" value="1"/>
</dbReference>
<proteinExistence type="inferred from homology"/>
<protein>
    <recommendedName>
        <fullName evidence="10">Pentraxin (PTX) domain-containing protein</fullName>
    </recommendedName>
</protein>
<comment type="subcellular location">
    <subcellularLocation>
        <location evidence="2">Secreted</location>
    </subcellularLocation>
</comment>
<comment type="similarity">
    <text evidence="8">Belongs to the pentraxin family.</text>
</comment>
<evidence type="ECO:0000256" key="9">
    <source>
        <dbReference type="PROSITE-ProRule" id="PRU01172"/>
    </source>
</evidence>
<dbReference type="InterPro" id="IPR013320">
    <property type="entry name" value="ConA-like_dom_sf"/>
</dbReference>
<sequence>MFPELTANSWVKLHANESISQSELSVCLRFYTDKNTQKLSLFSLATPSHPQDFSLSWSSDTKEYQMFIHDKSVQFKGLSFNLNQWNSVCATWEAKTGLAQIFVNEVASIKKAVGSTEPFKGEPVIVLGQYQTQYDGGFSQSHIFQGFLSDVHVHGQVLTPRQIKIYMVEKSKFKLVPETSGSTLDIQVLLAHSQKVNPLDFHSSATTTPLLLDDCLEFLDGLIHICTILCHTRSTFAWTGPPVRSHVLKPLVPFWMHSSYESTPSTSTQDSLLNKLSPVFFPYLILLGELLVAAASAIEGIPPAFTLVLHPHRHVNMAFRPPASVDSLAQLDFLSSAISL</sequence>
<evidence type="ECO:0000313" key="12">
    <source>
        <dbReference type="Proteomes" id="UP000316079"/>
    </source>
</evidence>
<evidence type="ECO:0000313" key="11">
    <source>
        <dbReference type="EMBL" id="TRY65481.1"/>
    </source>
</evidence>
<evidence type="ECO:0000256" key="3">
    <source>
        <dbReference type="ARBA" id="ARBA00022525"/>
    </source>
</evidence>
<dbReference type="SUPFAM" id="SSF49899">
    <property type="entry name" value="Concanavalin A-like lectins/glucanases"/>
    <property type="match status" value="1"/>
</dbReference>
<comment type="caution">
    <text evidence="9">Lacks conserved residue(s) required for the propagation of feature annotation.</text>
</comment>
<dbReference type="PROSITE" id="PS51828">
    <property type="entry name" value="PTX_2"/>
    <property type="match status" value="1"/>
</dbReference>
<dbReference type="PRINTS" id="PR00895">
    <property type="entry name" value="PENTAXIN"/>
</dbReference>
<keyword evidence="3" id="KW-0964">Secreted</keyword>
<dbReference type="PANTHER" id="PTHR45869">
    <property type="entry name" value="C-REACTIVE PROTEIN-RELATED"/>
    <property type="match status" value="1"/>
</dbReference>
<keyword evidence="4" id="KW-0479">Metal-binding</keyword>
<dbReference type="OrthoDB" id="547680at2759"/>
<evidence type="ECO:0000256" key="6">
    <source>
        <dbReference type="ARBA" id="ARBA00022837"/>
    </source>
</evidence>